<dbReference type="InterPro" id="IPR006553">
    <property type="entry name" value="Leu-rich_rpt_Cys-con_subtyp"/>
</dbReference>
<dbReference type="PANTHER" id="PTHR13318">
    <property type="entry name" value="PARTNER OF PAIRED, ISOFORM B-RELATED"/>
    <property type="match status" value="1"/>
</dbReference>
<name>A0ABM0MN73_SACKO</name>
<dbReference type="InterPro" id="IPR001810">
    <property type="entry name" value="F-box_dom"/>
</dbReference>
<dbReference type="SUPFAM" id="SSF81383">
    <property type="entry name" value="F-box domain"/>
    <property type="match status" value="1"/>
</dbReference>
<dbReference type="InterPro" id="IPR001611">
    <property type="entry name" value="Leu-rich_rpt"/>
</dbReference>
<dbReference type="Pfam" id="PF12937">
    <property type="entry name" value="F-box-like"/>
    <property type="match status" value="1"/>
</dbReference>
<dbReference type="InterPro" id="IPR036047">
    <property type="entry name" value="F-box-like_dom_sf"/>
</dbReference>
<dbReference type="Gene3D" id="3.80.10.10">
    <property type="entry name" value="Ribonuclease Inhibitor"/>
    <property type="match status" value="2"/>
</dbReference>
<protein>
    <submittedName>
        <fullName evidence="4">F-box/LRR-repeat protein 6-like</fullName>
    </submittedName>
</protein>
<proteinExistence type="predicted"/>
<evidence type="ECO:0000313" key="3">
    <source>
        <dbReference type="Proteomes" id="UP000694865"/>
    </source>
</evidence>
<accession>A0ABM0MN73</accession>
<dbReference type="CDD" id="cd22119">
    <property type="entry name" value="F-box_FBXL6"/>
    <property type="match status" value="1"/>
</dbReference>
<dbReference type="RefSeq" id="XP_006821464.1">
    <property type="nucleotide sequence ID" value="XM_006821401.1"/>
</dbReference>
<dbReference type="Gene3D" id="1.20.1280.50">
    <property type="match status" value="1"/>
</dbReference>
<keyword evidence="1" id="KW-0833">Ubl conjugation pathway</keyword>
<evidence type="ECO:0000313" key="4">
    <source>
        <dbReference type="RefSeq" id="XP_006821464.1"/>
    </source>
</evidence>
<dbReference type="Pfam" id="PF13516">
    <property type="entry name" value="LRR_6"/>
    <property type="match status" value="1"/>
</dbReference>
<reference evidence="4" key="1">
    <citation type="submission" date="2025-08" db="UniProtKB">
        <authorList>
            <consortium name="RefSeq"/>
        </authorList>
    </citation>
    <scope>IDENTIFICATION</scope>
    <source>
        <tissue evidence="4">Testes</tissue>
    </source>
</reference>
<gene>
    <name evidence="4" type="primary">LOC100367231</name>
</gene>
<dbReference type="PROSITE" id="PS50181">
    <property type="entry name" value="FBOX"/>
    <property type="match status" value="1"/>
</dbReference>
<feature type="domain" description="F-box" evidence="2">
    <location>
        <begin position="95"/>
        <end position="146"/>
    </location>
</feature>
<keyword evidence="3" id="KW-1185">Reference proteome</keyword>
<organism evidence="3 4">
    <name type="scientific">Saccoglossus kowalevskii</name>
    <name type="common">Acorn worm</name>
    <dbReference type="NCBI Taxonomy" id="10224"/>
    <lineage>
        <taxon>Eukaryota</taxon>
        <taxon>Metazoa</taxon>
        <taxon>Hemichordata</taxon>
        <taxon>Enteropneusta</taxon>
        <taxon>Harrimaniidae</taxon>
        <taxon>Saccoglossus</taxon>
    </lineage>
</organism>
<evidence type="ECO:0000259" key="2">
    <source>
        <dbReference type="PROSITE" id="PS50181"/>
    </source>
</evidence>
<dbReference type="PROSITE" id="PS51450">
    <property type="entry name" value="LRR"/>
    <property type="match status" value="1"/>
</dbReference>
<dbReference type="Proteomes" id="UP000694865">
    <property type="component" value="Unplaced"/>
</dbReference>
<dbReference type="InterPro" id="IPR032675">
    <property type="entry name" value="LRR_dom_sf"/>
</dbReference>
<dbReference type="InterPro" id="IPR047922">
    <property type="entry name" value="FBXL6_F-box"/>
</dbReference>
<dbReference type="GeneID" id="100367231"/>
<dbReference type="SUPFAM" id="SSF52047">
    <property type="entry name" value="RNI-like"/>
    <property type="match status" value="1"/>
</dbReference>
<sequence length="512" mass="58151">MSKKRGIFGVAGPRVLYFFDGRDSWSSDDDSDSDFEVTPGEAEKLDIKIHKKRIKKCKERINGVAEKDVYGKSKLKKMNKEWTSSVSTKKGHGSRICLQNLPPEVLVHIFKFVVKDDNVLPTLCRFSKMCQNFYVAASHPSLWKKVDLSFGWIKSSLDTLKWLVKHRLTQVEELNLGSWDQLKDEGIQIVTESCPTLTSLILFRCKKLTYRSLTLIADNCTKLSALDLSFASGNVLNPPTLRYFIEKRGANLESLTLSGNKLGSFQKTLSSLKDHCPNLRSLDISGCSFFENQNNMTFPIEDLQIAWPKLQILRLNCIECRVPPTTLERQAMSPGFPELEELSLASRVNLQAYNSYGANDEFLSRLLKTSHKLKYLDIRNCRRLSKNALENIPAGNLQHLFMSRCTISEHGGLCRTIEKWQHSLVQLDISWIRDPSMEMEQAMTELAKHGDQSTLSIIDLSGSPVEMNSVRLLLQGCPSLNRVDLSSCRSISRGFKRLYEGKELDELRDNIS</sequence>
<evidence type="ECO:0000256" key="1">
    <source>
        <dbReference type="ARBA" id="ARBA00022786"/>
    </source>
</evidence>
<dbReference type="SMART" id="SM00367">
    <property type="entry name" value="LRR_CC"/>
    <property type="match status" value="5"/>
</dbReference>